<evidence type="ECO:0000256" key="8">
    <source>
        <dbReference type="ARBA" id="ARBA00029886"/>
    </source>
</evidence>
<evidence type="ECO:0000256" key="2">
    <source>
        <dbReference type="ARBA" id="ARBA00012816"/>
    </source>
</evidence>
<keyword evidence="4" id="KW-0547">Nucleotide-binding</keyword>
<dbReference type="OrthoDB" id="1931232at2759"/>
<gene>
    <name evidence="11" type="ORF">THASP1DRAFT_17489</name>
</gene>
<sequence>QRLATGCAVQVQGQLVHSLGKKQTLELHAQHVEIVGACNPESYPLQKKRHTFEFLREWPHLRSRTRTLGAVLRMRNETLQGFHQFFQENDFLQVSTPILTSHDCEGGGEVFSVVTDAPQAAADKAAGDAFFGRSVYLTVSGQLQLEALAASASRVYTLSPTFRAEPSQTSRHLAEFWMLEAEATFVSDLDKLLDLSEACINSVTRRLCERLPDDVALFSRWIEPNLPARLAALAGDNGSSFARMTYTEAVEALQRAPVTFEHRPEWGANLQSEHERYLAEQHCQRPVFVTDYPAAIKAFYMLANPSSNTVACTDLLVPGVGELIGGSLRESSEDRLRARMVAAGIDPATHAWYLDLRRFGGAPSGGFGLGIERYLLAVTGMASVKELIPMPRLAGQCDC</sequence>
<evidence type="ECO:0000256" key="1">
    <source>
        <dbReference type="ARBA" id="ARBA00008226"/>
    </source>
</evidence>
<dbReference type="Gene3D" id="3.30.930.10">
    <property type="entry name" value="Bira Bifunctional Protein, Domain 2"/>
    <property type="match status" value="1"/>
</dbReference>
<dbReference type="InterPro" id="IPR006195">
    <property type="entry name" value="aa-tRNA-synth_II"/>
</dbReference>
<dbReference type="NCBIfam" id="TIGR00457">
    <property type="entry name" value="asnS"/>
    <property type="match status" value="1"/>
</dbReference>
<evidence type="ECO:0000313" key="12">
    <source>
        <dbReference type="Proteomes" id="UP000271241"/>
    </source>
</evidence>
<dbReference type="GO" id="GO:0004816">
    <property type="term" value="F:asparagine-tRNA ligase activity"/>
    <property type="evidence" value="ECO:0007669"/>
    <property type="project" value="UniProtKB-EC"/>
</dbReference>
<protein>
    <recommendedName>
        <fullName evidence="9">Asparagine--tRNA ligase, mitochondrial</fullName>
        <ecNumber evidence="2">6.1.1.22</ecNumber>
    </recommendedName>
    <alternativeName>
        <fullName evidence="8">Asparaginyl-tRNA synthetase</fullName>
    </alternativeName>
</protein>
<dbReference type="InterPro" id="IPR002312">
    <property type="entry name" value="Asp/Asn-tRNA-synth_IIb"/>
</dbReference>
<dbReference type="FunFam" id="3.30.930.10:FF:000016">
    <property type="entry name" value="Asparagine--tRNA ligase"/>
    <property type="match status" value="1"/>
</dbReference>
<evidence type="ECO:0000313" key="11">
    <source>
        <dbReference type="EMBL" id="RKP07162.1"/>
    </source>
</evidence>
<dbReference type="GO" id="GO:0005739">
    <property type="term" value="C:mitochondrion"/>
    <property type="evidence" value="ECO:0007669"/>
    <property type="project" value="TreeGrafter"/>
</dbReference>
<evidence type="ECO:0000256" key="5">
    <source>
        <dbReference type="ARBA" id="ARBA00022840"/>
    </source>
</evidence>
<dbReference type="InterPro" id="IPR004364">
    <property type="entry name" value="Aa-tRNA-synt_II"/>
</dbReference>
<dbReference type="SUPFAM" id="SSF55681">
    <property type="entry name" value="Class II aaRS and biotin synthetases"/>
    <property type="match status" value="1"/>
</dbReference>
<dbReference type="InterPro" id="IPR045864">
    <property type="entry name" value="aa-tRNA-synth_II/BPL/LPL"/>
</dbReference>
<keyword evidence="3" id="KW-0436">Ligase</keyword>
<evidence type="ECO:0000256" key="9">
    <source>
        <dbReference type="ARBA" id="ARBA00068798"/>
    </source>
</evidence>
<evidence type="ECO:0000256" key="4">
    <source>
        <dbReference type="ARBA" id="ARBA00022741"/>
    </source>
</evidence>
<keyword evidence="6" id="KW-0648">Protein biosynthesis</keyword>
<comment type="similarity">
    <text evidence="1">Belongs to the class-II aminoacyl-tRNA synthetase family.</text>
</comment>
<dbReference type="EC" id="6.1.1.22" evidence="2"/>
<dbReference type="STRING" id="78915.A0A4P9XMX7"/>
<dbReference type="PROSITE" id="PS50862">
    <property type="entry name" value="AA_TRNA_LIGASE_II"/>
    <property type="match status" value="1"/>
</dbReference>
<organism evidence="11 12">
    <name type="scientific">Thamnocephalis sphaerospora</name>
    <dbReference type="NCBI Taxonomy" id="78915"/>
    <lineage>
        <taxon>Eukaryota</taxon>
        <taxon>Fungi</taxon>
        <taxon>Fungi incertae sedis</taxon>
        <taxon>Zoopagomycota</taxon>
        <taxon>Zoopagomycotina</taxon>
        <taxon>Zoopagomycetes</taxon>
        <taxon>Zoopagales</taxon>
        <taxon>Sigmoideomycetaceae</taxon>
        <taxon>Thamnocephalis</taxon>
    </lineage>
</organism>
<proteinExistence type="inferred from homology"/>
<dbReference type="EMBL" id="KZ992757">
    <property type="protein sequence ID" value="RKP07162.1"/>
    <property type="molecule type" value="Genomic_DNA"/>
</dbReference>
<keyword evidence="7 11" id="KW-0030">Aminoacyl-tRNA synthetase</keyword>
<accession>A0A4P9XMX7</accession>
<dbReference type="GO" id="GO:0006421">
    <property type="term" value="P:asparaginyl-tRNA aminoacylation"/>
    <property type="evidence" value="ECO:0007669"/>
    <property type="project" value="InterPro"/>
</dbReference>
<feature type="domain" description="Aminoacyl-transfer RNA synthetases class-II family profile" evidence="10">
    <location>
        <begin position="72"/>
        <end position="389"/>
    </location>
</feature>
<dbReference type="NCBIfam" id="NF003037">
    <property type="entry name" value="PRK03932.1"/>
    <property type="match status" value="1"/>
</dbReference>
<feature type="non-terminal residue" evidence="11">
    <location>
        <position position="1"/>
    </location>
</feature>
<dbReference type="PRINTS" id="PR01042">
    <property type="entry name" value="TRNASYNTHASP"/>
</dbReference>
<name>A0A4P9XMX7_9FUNG</name>
<evidence type="ECO:0000256" key="6">
    <source>
        <dbReference type="ARBA" id="ARBA00022917"/>
    </source>
</evidence>
<dbReference type="PANTHER" id="PTHR22594:SF34">
    <property type="entry name" value="ASPARAGINE--TRNA LIGASE, MITOCHONDRIAL-RELATED"/>
    <property type="match status" value="1"/>
</dbReference>
<evidence type="ECO:0000256" key="7">
    <source>
        <dbReference type="ARBA" id="ARBA00023146"/>
    </source>
</evidence>
<dbReference type="AlphaFoldDB" id="A0A4P9XMX7"/>
<keyword evidence="5" id="KW-0067">ATP-binding</keyword>
<keyword evidence="12" id="KW-1185">Reference proteome</keyword>
<dbReference type="Pfam" id="PF00152">
    <property type="entry name" value="tRNA-synt_2"/>
    <property type="match status" value="1"/>
</dbReference>
<dbReference type="PANTHER" id="PTHR22594">
    <property type="entry name" value="ASPARTYL/LYSYL-TRNA SYNTHETASE"/>
    <property type="match status" value="1"/>
</dbReference>
<reference evidence="12" key="1">
    <citation type="journal article" date="2018" name="Nat. Microbiol.">
        <title>Leveraging single-cell genomics to expand the fungal tree of life.</title>
        <authorList>
            <person name="Ahrendt S.R."/>
            <person name="Quandt C.A."/>
            <person name="Ciobanu D."/>
            <person name="Clum A."/>
            <person name="Salamov A."/>
            <person name="Andreopoulos B."/>
            <person name="Cheng J.F."/>
            <person name="Woyke T."/>
            <person name="Pelin A."/>
            <person name="Henrissat B."/>
            <person name="Reynolds N.K."/>
            <person name="Benny G.L."/>
            <person name="Smith M.E."/>
            <person name="James T.Y."/>
            <person name="Grigoriev I.V."/>
        </authorList>
    </citation>
    <scope>NUCLEOTIDE SEQUENCE [LARGE SCALE GENOMIC DNA]</scope>
    <source>
        <strain evidence="12">RSA 1356</strain>
    </source>
</reference>
<dbReference type="Proteomes" id="UP000271241">
    <property type="component" value="Unassembled WGS sequence"/>
</dbReference>
<dbReference type="GO" id="GO:0005524">
    <property type="term" value="F:ATP binding"/>
    <property type="evidence" value="ECO:0007669"/>
    <property type="project" value="UniProtKB-KW"/>
</dbReference>
<dbReference type="InterPro" id="IPR004522">
    <property type="entry name" value="Asn-tRNA-ligase"/>
</dbReference>
<evidence type="ECO:0000256" key="3">
    <source>
        <dbReference type="ARBA" id="ARBA00022598"/>
    </source>
</evidence>
<dbReference type="CDD" id="cd00776">
    <property type="entry name" value="AsxRS_core"/>
    <property type="match status" value="1"/>
</dbReference>
<evidence type="ECO:0000259" key="10">
    <source>
        <dbReference type="PROSITE" id="PS50862"/>
    </source>
</evidence>